<name>A0A820L7T0_9BILA</name>
<evidence type="ECO:0000256" key="1">
    <source>
        <dbReference type="ARBA" id="ARBA00004300"/>
    </source>
</evidence>
<comment type="caution">
    <text evidence="5">The sequence shown here is derived from an EMBL/GenBank/DDBJ whole genome shotgun (WGS) entry which is preliminary data.</text>
</comment>
<comment type="subcellular location">
    <subcellularLocation>
        <location evidence="1">Cytoplasm</location>
        <location evidence="1">Cytoskeleton</location>
        <location evidence="1">Microtubule organizing center</location>
        <location evidence="1">Centrosome</location>
    </subcellularLocation>
</comment>
<dbReference type="Gene3D" id="3.80.10.10">
    <property type="entry name" value="Ribonuclease Inhibitor"/>
    <property type="match status" value="1"/>
</dbReference>
<dbReference type="Proteomes" id="UP000663868">
    <property type="component" value="Unassembled WGS sequence"/>
</dbReference>
<sequence length="94" mass="10354">NDCNLTSEALQAFLHGLVKNTTCRTLELKGNSIHGAGTEALAQVLRRNQTLQNLRLEWNQIGAMDTSAFTSFCDALGVKKALIELDLRNNDISH</sequence>
<accession>A0A820L7T0</accession>
<dbReference type="InterPro" id="IPR001611">
    <property type="entry name" value="Leu-rich_rpt"/>
</dbReference>
<keyword evidence="4" id="KW-0206">Cytoskeleton</keyword>
<dbReference type="Pfam" id="PF13516">
    <property type="entry name" value="LRR_6"/>
    <property type="match status" value="2"/>
</dbReference>
<evidence type="ECO:0000256" key="2">
    <source>
        <dbReference type="ARBA" id="ARBA00022490"/>
    </source>
</evidence>
<dbReference type="PANTHER" id="PTHR23170">
    <property type="entry name" value="NY-REN-58 ANTIGEN"/>
    <property type="match status" value="1"/>
</dbReference>
<evidence type="ECO:0000313" key="5">
    <source>
        <dbReference type="EMBL" id="CAF4356623.1"/>
    </source>
</evidence>
<protein>
    <submittedName>
        <fullName evidence="5">Uncharacterized protein</fullName>
    </submittedName>
</protein>
<dbReference type="InterPro" id="IPR052116">
    <property type="entry name" value="Centro_Cilium_Assembly"/>
</dbReference>
<dbReference type="EMBL" id="CAJOBB010019263">
    <property type="protein sequence ID" value="CAF4356623.1"/>
    <property type="molecule type" value="Genomic_DNA"/>
</dbReference>
<feature type="non-terminal residue" evidence="5">
    <location>
        <position position="94"/>
    </location>
</feature>
<keyword evidence="2" id="KW-0963">Cytoplasm</keyword>
<gene>
    <name evidence="5" type="ORF">KXQ929_LOCUS48577</name>
</gene>
<dbReference type="PANTHER" id="PTHR23170:SF3">
    <property type="entry name" value="LEUCINE-RICH REPEAT-CONTAINING PROTEIN 45"/>
    <property type="match status" value="1"/>
</dbReference>
<reference evidence="5" key="1">
    <citation type="submission" date="2021-02" db="EMBL/GenBank/DDBJ databases">
        <authorList>
            <person name="Nowell W R."/>
        </authorList>
    </citation>
    <scope>NUCLEOTIDE SEQUENCE</scope>
</reference>
<dbReference type="AlphaFoldDB" id="A0A820L7T0"/>
<dbReference type="InterPro" id="IPR032675">
    <property type="entry name" value="LRR_dom_sf"/>
</dbReference>
<evidence type="ECO:0000256" key="4">
    <source>
        <dbReference type="ARBA" id="ARBA00023212"/>
    </source>
</evidence>
<evidence type="ECO:0000313" key="6">
    <source>
        <dbReference type="Proteomes" id="UP000663868"/>
    </source>
</evidence>
<keyword evidence="3" id="KW-0175">Coiled coil</keyword>
<proteinExistence type="predicted"/>
<organism evidence="5 6">
    <name type="scientific">Adineta steineri</name>
    <dbReference type="NCBI Taxonomy" id="433720"/>
    <lineage>
        <taxon>Eukaryota</taxon>
        <taxon>Metazoa</taxon>
        <taxon>Spiralia</taxon>
        <taxon>Gnathifera</taxon>
        <taxon>Rotifera</taxon>
        <taxon>Eurotatoria</taxon>
        <taxon>Bdelloidea</taxon>
        <taxon>Adinetida</taxon>
        <taxon>Adinetidae</taxon>
        <taxon>Adineta</taxon>
    </lineage>
</organism>
<evidence type="ECO:0000256" key="3">
    <source>
        <dbReference type="ARBA" id="ARBA00023054"/>
    </source>
</evidence>
<dbReference type="GO" id="GO:0005813">
    <property type="term" value="C:centrosome"/>
    <property type="evidence" value="ECO:0007669"/>
    <property type="project" value="UniProtKB-SubCell"/>
</dbReference>
<feature type="non-terminal residue" evidence="5">
    <location>
        <position position="1"/>
    </location>
</feature>
<dbReference type="SUPFAM" id="SSF52047">
    <property type="entry name" value="RNI-like"/>
    <property type="match status" value="1"/>
</dbReference>